<gene>
    <name evidence="3" type="ORF">TTHERM_00085270</name>
</gene>
<feature type="compositionally biased region" description="Basic and acidic residues" evidence="1">
    <location>
        <begin position="430"/>
        <end position="439"/>
    </location>
</feature>
<protein>
    <submittedName>
        <fullName evidence="3">Kinase domain protein</fullName>
    </submittedName>
</protein>
<name>Q236S1_TETTS</name>
<sequence>MKKTSQIDEQVLQTNAKSKYFPKKTRLQEQDFQIHKNVAQNEKFKWQEQAKYNYDVQQENKLNIDDQDDYMKNNLDSYENTNTIQTSIQRNAKKIQENLRSSLKKAKDKIDTIDEKLGIKKPEKPKIVAKISLHEQEKILQRKLLQQQQSSQQQQQIFQEIETEDYNIQKELNNQSQQINNDNVKSSLKKLEGSIQTSQKRTIGTQDYSSISSSSNAKNLPENKIKGQLSLFQTHLKKNLPKTQQKTTQLSQQQSAYFSVSRTTNKKPLNIESAATPRKQIDDQYKSRKSIKFSEQVNIFGSSQQTIQDQRPTVKKQNNQQQNVKGEKQYRYEDFFNIQNTQQEINNQKNQINLLDLEEEDEANNFPRFQQIANPNQQNQEPQIQRNNNDLFFSNFDSEYIPQQSGAVNHSNIYPLPASSQIIDNLQNQKGKEDTKQNRILDPFSDGFESVIERSRKRTEKQKKKKKQKEQQSRKNLDSNKLPDKQFIRSMKDIESGSQRTSYALTKRSFKWSKSIFSSGKSSLKSGQISKGQIEYVSKLANKLGQTDSSEDSMEIEEFVNELEVKNKKEISKYYAFSSSDEITEQKGFKHKQKILQNYQDEKKKQDLSETDQIEGLKALQSFYKMLQVSNHADIVSSVEAFGEAMTLFIESQKLFSHILTLDSFVYFSSIGEGSFGTVDLYFFKQNKLQESQTKDSNFLKQTWHTSNSTIKNSLPQSQLFSSSQSNQPNVLQFSNLSAQQNENPMIFSSEMQQEQSNIFSSKNSQKNQRDYQYQNQDMANYIEKQQSVYIEKIDSEDSKNTQEEVTAQKFQEMQYLPVACKKIENLEEYQRELFIMQTVKCEYMPKLFYQDLDKQLLFMELGLCSLEDLKNDSEENGYKFSDEFTHQILVNLIKAVESLLSNYNQETQQKQPLFHSDIKPSNVMLTVKKYKNQSTCSIKLLLIDYGGSSFALEDYWAFYTPAFVSAAVWEKLIKRSQSGQCLSWEEIRYAEVYAACRSIQFLLVPEQDKELFRKENYNQFLIQYSYLYPKTCSILKQVYFSENIGYISNIYESVLSESEKTLYTGLNPQNIPFESHKIFELSKFYNCLSMDSKEQPNQNIEQENILNHQNQNPFLQSNLKSTQVF</sequence>
<feature type="region of interest" description="Disordered" evidence="1">
    <location>
        <begin position="429"/>
        <end position="493"/>
    </location>
</feature>
<evidence type="ECO:0000256" key="1">
    <source>
        <dbReference type="SAM" id="MobiDB-lite"/>
    </source>
</evidence>
<keyword evidence="3" id="KW-0808">Transferase</keyword>
<dbReference type="PROSITE" id="PS00108">
    <property type="entry name" value="PROTEIN_KINASE_ST"/>
    <property type="match status" value="1"/>
</dbReference>
<evidence type="ECO:0000259" key="2">
    <source>
        <dbReference type="PROSITE" id="PS50011"/>
    </source>
</evidence>
<keyword evidence="3" id="KW-0418">Kinase</keyword>
<accession>Q236S1</accession>
<dbReference type="eggNOG" id="KOG0198">
    <property type="taxonomic scope" value="Eukaryota"/>
</dbReference>
<feature type="domain" description="Protein kinase" evidence="2">
    <location>
        <begin position="665"/>
        <end position="1116"/>
    </location>
</feature>
<proteinExistence type="predicted"/>
<dbReference type="AlphaFoldDB" id="Q236S1"/>
<feature type="region of interest" description="Disordered" evidence="1">
    <location>
        <begin position="241"/>
        <end position="262"/>
    </location>
</feature>
<dbReference type="STRING" id="312017.Q236S1"/>
<dbReference type="PROSITE" id="PS50011">
    <property type="entry name" value="PROTEIN_KINASE_DOM"/>
    <property type="match status" value="1"/>
</dbReference>
<feature type="compositionally biased region" description="Basic residues" evidence="1">
    <location>
        <begin position="455"/>
        <end position="468"/>
    </location>
</feature>
<dbReference type="EMBL" id="GG662749">
    <property type="protein sequence ID" value="EAR92429.1"/>
    <property type="molecule type" value="Genomic_DNA"/>
</dbReference>
<evidence type="ECO:0000313" key="4">
    <source>
        <dbReference type="Proteomes" id="UP000009168"/>
    </source>
</evidence>
<organism evidence="3 4">
    <name type="scientific">Tetrahymena thermophila (strain SB210)</name>
    <dbReference type="NCBI Taxonomy" id="312017"/>
    <lineage>
        <taxon>Eukaryota</taxon>
        <taxon>Sar</taxon>
        <taxon>Alveolata</taxon>
        <taxon>Ciliophora</taxon>
        <taxon>Intramacronucleata</taxon>
        <taxon>Oligohymenophorea</taxon>
        <taxon>Hymenostomatida</taxon>
        <taxon>Tetrahymenina</taxon>
        <taxon>Tetrahymenidae</taxon>
        <taxon>Tetrahymena</taxon>
    </lineage>
</organism>
<dbReference type="GO" id="GO:0004672">
    <property type="term" value="F:protein kinase activity"/>
    <property type="evidence" value="ECO:0007669"/>
    <property type="project" value="InterPro"/>
</dbReference>
<feature type="region of interest" description="Disordered" evidence="1">
    <location>
        <begin position="302"/>
        <end position="328"/>
    </location>
</feature>
<reference evidence="4" key="1">
    <citation type="journal article" date="2006" name="PLoS Biol.">
        <title>Macronuclear genome sequence of the ciliate Tetrahymena thermophila, a model eukaryote.</title>
        <authorList>
            <person name="Eisen J.A."/>
            <person name="Coyne R.S."/>
            <person name="Wu M."/>
            <person name="Wu D."/>
            <person name="Thiagarajan M."/>
            <person name="Wortman J.R."/>
            <person name="Badger J.H."/>
            <person name="Ren Q."/>
            <person name="Amedeo P."/>
            <person name="Jones K.M."/>
            <person name="Tallon L.J."/>
            <person name="Delcher A.L."/>
            <person name="Salzberg S.L."/>
            <person name="Silva J.C."/>
            <person name="Haas B.J."/>
            <person name="Majoros W.H."/>
            <person name="Farzad M."/>
            <person name="Carlton J.M."/>
            <person name="Smith R.K. Jr."/>
            <person name="Garg J."/>
            <person name="Pearlman R.E."/>
            <person name="Karrer K.M."/>
            <person name="Sun L."/>
            <person name="Manning G."/>
            <person name="Elde N.C."/>
            <person name="Turkewitz A.P."/>
            <person name="Asai D.J."/>
            <person name="Wilkes D.E."/>
            <person name="Wang Y."/>
            <person name="Cai H."/>
            <person name="Collins K."/>
            <person name="Stewart B.A."/>
            <person name="Lee S.R."/>
            <person name="Wilamowska K."/>
            <person name="Weinberg Z."/>
            <person name="Ruzzo W.L."/>
            <person name="Wloga D."/>
            <person name="Gaertig J."/>
            <person name="Frankel J."/>
            <person name="Tsao C.-C."/>
            <person name="Gorovsky M.A."/>
            <person name="Keeling P.J."/>
            <person name="Waller R.F."/>
            <person name="Patron N.J."/>
            <person name="Cherry J.M."/>
            <person name="Stover N.A."/>
            <person name="Krieger C.J."/>
            <person name="del Toro C."/>
            <person name="Ryder H.F."/>
            <person name="Williamson S.C."/>
            <person name="Barbeau R.A."/>
            <person name="Hamilton E.P."/>
            <person name="Orias E."/>
        </authorList>
    </citation>
    <scope>NUCLEOTIDE SEQUENCE [LARGE SCALE GENOMIC DNA]</scope>
    <source>
        <strain evidence="4">SB210</strain>
    </source>
</reference>
<dbReference type="InterPro" id="IPR008271">
    <property type="entry name" value="Ser/Thr_kinase_AS"/>
</dbReference>
<dbReference type="InterPro" id="IPR000719">
    <property type="entry name" value="Prot_kinase_dom"/>
</dbReference>
<dbReference type="Gene3D" id="1.10.510.10">
    <property type="entry name" value="Transferase(Phosphotransferase) domain 1"/>
    <property type="match status" value="1"/>
</dbReference>
<dbReference type="InParanoid" id="Q236S1"/>
<feature type="compositionally biased region" description="Basic and acidic residues" evidence="1">
    <location>
        <begin position="469"/>
        <end position="493"/>
    </location>
</feature>
<evidence type="ECO:0000313" key="3">
    <source>
        <dbReference type="EMBL" id="EAR92429.1"/>
    </source>
</evidence>
<feature type="compositionally biased region" description="Low complexity" evidence="1">
    <location>
        <begin position="315"/>
        <end position="324"/>
    </location>
</feature>
<feature type="compositionally biased region" description="Low complexity" evidence="1">
    <location>
        <begin position="241"/>
        <end position="254"/>
    </location>
</feature>
<keyword evidence="4" id="KW-1185">Reference proteome</keyword>
<dbReference type="HOGENOM" id="CLU_279731_0_0_1"/>
<dbReference type="RefSeq" id="XP_001012674.1">
    <property type="nucleotide sequence ID" value="XM_001012674.3"/>
</dbReference>
<dbReference type="Proteomes" id="UP000009168">
    <property type="component" value="Unassembled WGS sequence"/>
</dbReference>
<dbReference type="OrthoDB" id="326339at2759"/>
<dbReference type="InterPro" id="IPR011009">
    <property type="entry name" value="Kinase-like_dom_sf"/>
</dbReference>
<dbReference type="SUPFAM" id="SSF56112">
    <property type="entry name" value="Protein kinase-like (PK-like)"/>
    <property type="match status" value="1"/>
</dbReference>
<dbReference type="GeneID" id="7824264"/>
<dbReference type="GO" id="GO:0005524">
    <property type="term" value="F:ATP binding"/>
    <property type="evidence" value="ECO:0007669"/>
    <property type="project" value="InterPro"/>
</dbReference>
<dbReference type="KEGG" id="tet:TTHERM_00085270"/>
<feature type="compositionally biased region" description="Polar residues" evidence="1">
    <location>
        <begin position="302"/>
        <end position="311"/>
    </location>
</feature>
<dbReference type="SMART" id="SM00220">
    <property type="entry name" value="S_TKc"/>
    <property type="match status" value="1"/>
</dbReference>